<sequence>MPSSKLSTQSSADDSGTNVNESMVLMVPASPKTPALEASATGGTIQISMEAFHSLLAAVDTLKLNMALAEKHNQGLSAKVQELDQSVTLVRQQNKSLQLEVKNMDRQLLAAQENSGVPFCRFSRLPLELRRKIFRSALSEPRVVVLRHRFDKAVGHLFLPVGNQPALLSACEASRTEALQLQHNLYAPSENRSQEESDSLPKIYINGDVDTVWYLVHSDSGGKDDFYPNERMDRKMRQAWTCNHVSLSSTLKPIAPLKFAISWAMWEWFCTYGLQSFSVFMDMLMEIGVRELTLVLGYTAAAAADDDVIFVEPRNNMDWKLKKILSFEIDNFAPFTRELLRRRDNPSWSLLEAESLALMKNFQAARARLRYFLLPQNVNIVPGDFASGGRFFHVRDMSGWTVTSIRCVEAISRKEMATIST</sequence>
<feature type="domain" description="2EXR" evidence="2">
    <location>
        <begin position="119"/>
        <end position="212"/>
    </location>
</feature>
<dbReference type="KEGG" id="psco:LY89DRAFT_731485"/>
<gene>
    <name evidence="3" type="ORF">LY89DRAFT_731485</name>
</gene>
<feature type="coiled-coil region" evidence="1">
    <location>
        <begin position="80"/>
        <end position="114"/>
    </location>
</feature>
<organism evidence="3 4">
    <name type="scientific">Mollisia scopiformis</name>
    <name type="common">Conifer needle endophyte fungus</name>
    <name type="synonym">Phialocephala scopiformis</name>
    <dbReference type="NCBI Taxonomy" id="149040"/>
    <lineage>
        <taxon>Eukaryota</taxon>
        <taxon>Fungi</taxon>
        <taxon>Dikarya</taxon>
        <taxon>Ascomycota</taxon>
        <taxon>Pezizomycotina</taxon>
        <taxon>Leotiomycetes</taxon>
        <taxon>Helotiales</taxon>
        <taxon>Mollisiaceae</taxon>
        <taxon>Mollisia</taxon>
    </lineage>
</organism>
<evidence type="ECO:0000256" key="1">
    <source>
        <dbReference type="SAM" id="Coils"/>
    </source>
</evidence>
<accession>A0A194XFZ3</accession>
<proteinExistence type="predicted"/>
<keyword evidence="4" id="KW-1185">Reference proteome</keyword>
<dbReference type="PANTHER" id="PTHR35910">
    <property type="entry name" value="2EXR DOMAIN-CONTAINING PROTEIN"/>
    <property type="match status" value="1"/>
</dbReference>
<name>A0A194XFZ3_MOLSC</name>
<dbReference type="Pfam" id="PF20150">
    <property type="entry name" value="2EXR"/>
    <property type="match status" value="1"/>
</dbReference>
<dbReference type="InterPro" id="IPR045518">
    <property type="entry name" value="2EXR"/>
</dbReference>
<evidence type="ECO:0000259" key="2">
    <source>
        <dbReference type="Pfam" id="PF20150"/>
    </source>
</evidence>
<dbReference type="RefSeq" id="XP_018073416.1">
    <property type="nucleotide sequence ID" value="XM_018219575.1"/>
</dbReference>
<protein>
    <recommendedName>
        <fullName evidence="2">2EXR domain-containing protein</fullName>
    </recommendedName>
</protein>
<dbReference type="AlphaFoldDB" id="A0A194XFZ3"/>
<reference evidence="3 4" key="1">
    <citation type="submission" date="2015-10" db="EMBL/GenBank/DDBJ databases">
        <title>Full genome of DAOMC 229536 Phialocephala scopiformis, a fungal endophyte of spruce producing the potent anti-insectan compound rugulosin.</title>
        <authorList>
            <consortium name="DOE Joint Genome Institute"/>
            <person name="Walker A.K."/>
            <person name="Frasz S.L."/>
            <person name="Seifert K.A."/>
            <person name="Miller J.D."/>
            <person name="Mondo S.J."/>
            <person name="Labutti K."/>
            <person name="Lipzen A."/>
            <person name="Dockter R."/>
            <person name="Kennedy M."/>
            <person name="Grigoriev I.V."/>
            <person name="Spatafora J.W."/>
        </authorList>
    </citation>
    <scope>NUCLEOTIDE SEQUENCE [LARGE SCALE GENOMIC DNA]</scope>
    <source>
        <strain evidence="3 4">CBS 120377</strain>
    </source>
</reference>
<dbReference type="OrthoDB" id="3560930at2759"/>
<keyword evidence="1" id="KW-0175">Coiled coil</keyword>
<dbReference type="EMBL" id="KQ947411">
    <property type="protein sequence ID" value="KUJ19061.1"/>
    <property type="molecule type" value="Genomic_DNA"/>
</dbReference>
<dbReference type="GeneID" id="28829301"/>
<evidence type="ECO:0000313" key="4">
    <source>
        <dbReference type="Proteomes" id="UP000070700"/>
    </source>
</evidence>
<dbReference type="InParanoid" id="A0A194XFZ3"/>
<evidence type="ECO:0000313" key="3">
    <source>
        <dbReference type="EMBL" id="KUJ19061.1"/>
    </source>
</evidence>
<dbReference type="PANTHER" id="PTHR35910:SF1">
    <property type="entry name" value="2EXR DOMAIN-CONTAINING PROTEIN"/>
    <property type="match status" value="1"/>
</dbReference>
<dbReference type="Proteomes" id="UP000070700">
    <property type="component" value="Unassembled WGS sequence"/>
</dbReference>